<dbReference type="RefSeq" id="WP_100916242.1">
    <property type="nucleotide sequence ID" value="NZ_CP025057.1"/>
</dbReference>
<name>A0A2K8SEI2_9MOLU</name>
<protein>
    <submittedName>
        <fullName evidence="5">ABC transporter ATP-binding protein</fullName>
    </submittedName>
</protein>
<proteinExistence type="predicted"/>
<dbReference type="EMBL" id="CP025057">
    <property type="protein sequence ID" value="AUB31250.1"/>
    <property type="molecule type" value="Genomic_DNA"/>
</dbReference>
<reference evidence="5 6" key="1">
    <citation type="submission" date="2017-12" db="EMBL/GenBank/DDBJ databases">
        <title>Complete genome sequence of Spiroplasma floricola 23-6 (ATCC 29989).</title>
        <authorList>
            <person name="Tsai Y.-M."/>
            <person name="Wu P.-S."/>
            <person name="Lo W.-S."/>
            <person name="Kuo C.-H."/>
        </authorList>
    </citation>
    <scope>NUCLEOTIDE SEQUENCE [LARGE SCALE GENOMIC DNA]</scope>
    <source>
        <strain evidence="5 6">23-6</strain>
    </source>
</reference>
<dbReference type="OrthoDB" id="9779029at2"/>
<dbReference type="AlphaFoldDB" id="A0A2K8SEI2"/>
<dbReference type="GO" id="GO:0016887">
    <property type="term" value="F:ATP hydrolysis activity"/>
    <property type="evidence" value="ECO:0007669"/>
    <property type="project" value="InterPro"/>
</dbReference>
<dbReference type="InterPro" id="IPR051782">
    <property type="entry name" value="ABC_Transporter_VariousFunc"/>
</dbReference>
<dbReference type="SMART" id="SM00382">
    <property type="entry name" value="AAA"/>
    <property type="match status" value="1"/>
</dbReference>
<dbReference type="PANTHER" id="PTHR42939">
    <property type="entry name" value="ABC TRANSPORTER ATP-BINDING PROTEIN ALBC-RELATED"/>
    <property type="match status" value="1"/>
</dbReference>
<dbReference type="PROSITE" id="PS50893">
    <property type="entry name" value="ABC_TRANSPORTER_2"/>
    <property type="match status" value="1"/>
</dbReference>
<evidence type="ECO:0000256" key="1">
    <source>
        <dbReference type="ARBA" id="ARBA00022448"/>
    </source>
</evidence>
<dbReference type="PANTHER" id="PTHR42939:SF1">
    <property type="entry name" value="ABC TRANSPORTER ATP-BINDING PROTEIN ALBC-RELATED"/>
    <property type="match status" value="1"/>
</dbReference>
<gene>
    <name evidence="5" type="ORF">SFLOR_v1c01890</name>
</gene>
<dbReference type="InterPro" id="IPR003439">
    <property type="entry name" value="ABC_transporter-like_ATP-bd"/>
</dbReference>
<evidence type="ECO:0000313" key="6">
    <source>
        <dbReference type="Proteomes" id="UP000231823"/>
    </source>
</evidence>
<keyword evidence="1" id="KW-0813">Transport</keyword>
<sequence length="240" mass="27437">MLEIKSMSKKFDNEKGIFNFSLELKEGEIIGLVGDNGSGKSTMLKSLFGEYKKDEGEILLNGESLLKNLTSISFFPDQSVYPKDITILNFAIYDGILCGIEKKEVEQRLDILLEKFNLLDYKTKKFNSLSAGMQKKALLAITLISRPKFIFLDEPTANLDVKSRTDFHKILKSLAKNNKVGILITSHIIDELEGFINKLVIIEKGIKKYDSQFDSKKENILPIYKKFTENKEIKNFEDLY</sequence>
<evidence type="ECO:0000313" key="5">
    <source>
        <dbReference type="EMBL" id="AUB31250.1"/>
    </source>
</evidence>
<evidence type="ECO:0000259" key="4">
    <source>
        <dbReference type="PROSITE" id="PS50893"/>
    </source>
</evidence>
<dbReference type="Gene3D" id="3.40.50.300">
    <property type="entry name" value="P-loop containing nucleotide triphosphate hydrolases"/>
    <property type="match status" value="1"/>
</dbReference>
<dbReference type="InterPro" id="IPR003593">
    <property type="entry name" value="AAA+_ATPase"/>
</dbReference>
<keyword evidence="2" id="KW-0547">Nucleotide-binding</keyword>
<dbReference type="KEGG" id="sfz:SFLOR_v1c01890"/>
<dbReference type="Proteomes" id="UP000231823">
    <property type="component" value="Chromosome"/>
</dbReference>
<dbReference type="InterPro" id="IPR027417">
    <property type="entry name" value="P-loop_NTPase"/>
</dbReference>
<dbReference type="PROSITE" id="PS00211">
    <property type="entry name" value="ABC_TRANSPORTER_1"/>
    <property type="match status" value="1"/>
</dbReference>
<feature type="domain" description="ABC transporter" evidence="4">
    <location>
        <begin position="2"/>
        <end position="229"/>
    </location>
</feature>
<dbReference type="SUPFAM" id="SSF52540">
    <property type="entry name" value="P-loop containing nucleoside triphosphate hydrolases"/>
    <property type="match status" value="1"/>
</dbReference>
<organism evidence="5 6">
    <name type="scientific">Spiroplasma floricola 23-6</name>
    <dbReference type="NCBI Taxonomy" id="1336749"/>
    <lineage>
        <taxon>Bacteria</taxon>
        <taxon>Bacillati</taxon>
        <taxon>Mycoplasmatota</taxon>
        <taxon>Mollicutes</taxon>
        <taxon>Entomoplasmatales</taxon>
        <taxon>Spiroplasmataceae</taxon>
        <taxon>Spiroplasma</taxon>
    </lineage>
</organism>
<keyword evidence="3 5" id="KW-0067">ATP-binding</keyword>
<evidence type="ECO:0000256" key="3">
    <source>
        <dbReference type="ARBA" id="ARBA00022840"/>
    </source>
</evidence>
<accession>A0A2K8SEI2</accession>
<dbReference type="Pfam" id="PF00005">
    <property type="entry name" value="ABC_tran"/>
    <property type="match status" value="1"/>
</dbReference>
<dbReference type="GO" id="GO:0005524">
    <property type="term" value="F:ATP binding"/>
    <property type="evidence" value="ECO:0007669"/>
    <property type="project" value="UniProtKB-KW"/>
</dbReference>
<dbReference type="InterPro" id="IPR017871">
    <property type="entry name" value="ABC_transporter-like_CS"/>
</dbReference>
<evidence type="ECO:0000256" key="2">
    <source>
        <dbReference type="ARBA" id="ARBA00022741"/>
    </source>
</evidence>
<keyword evidence="6" id="KW-1185">Reference proteome</keyword>